<evidence type="ECO:0000256" key="1">
    <source>
        <dbReference type="SAM" id="Phobius"/>
    </source>
</evidence>
<keyword evidence="1" id="KW-1133">Transmembrane helix</keyword>
<organism evidence="2 3">
    <name type="scientific">Brassica campestris</name>
    <name type="common">Field mustard</name>
    <dbReference type="NCBI Taxonomy" id="3711"/>
    <lineage>
        <taxon>Eukaryota</taxon>
        <taxon>Viridiplantae</taxon>
        <taxon>Streptophyta</taxon>
        <taxon>Embryophyta</taxon>
        <taxon>Tracheophyta</taxon>
        <taxon>Spermatophyta</taxon>
        <taxon>Magnoliopsida</taxon>
        <taxon>eudicotyledons</taxon>
        <taxon>Gunneridae</taxon>
        <taxon>Pentapetalae</taxon>
        <taxon>rosids</taxon>
        <taxon>malvids</taxon>
        <taxon>Brassicales</taxon>
        <taxon>Brassicaceae</taxon>
        <taxon>Brassiceae</taxon>
        <taxon>Brassica</taxon>
    </lineage>
</organism>
<dbReference type="Gramene" id="A03p70740.2_BraZ1">
    <property type="protein sequence ID" value="A03p70740.2_BraZ1.CDS.1"/>
    <property type="gene ID" value="A03g70740.2_BraZ1"/>
</dbReference>
<dbReference type="AlphaFoldDB" id="A0A8D9LT23"/>
<gene>
    <name evidence="2" type="ORF">BRAPAZ1V2_A03P70740.2</name>
</gene>
<sequence>MFSLHVQFYSIFSHLPSLILLFFIFDVDYGIISN</sequence>
<keyword evidence="1" id="KW-0472">Membrane</keyword>
<reference evidence="2 3" key="1">
    <citation type="submission" date="2021-07" db="EMBL/GenBank/DDBJ databases">
        <authorList>
            <consortium name="Genoscope - CEA"/>
            <person name="William W."/>
        </authorList>
    </citation>
    <scope>NUCLEOTIDE SEQUENCE [LARGE SCALE GENOMIC DNA]</scope>
</reference>
<dbReference type="EMBL" id="LS974619">
    <property type="protein sequence ID" value="CAG7885731.1"/>
    <property type="molecule type" value="Genomic_DNA"/>
</dbReference>
<evidence type="ECO:0000313" key="2">
    <source>
        <dbReference type="EMBL" id="CAG7885731.1"/>
    </source>
</evidence>
<protein>
    <submittedName>
        <fullName evidence="2">Uncharacterized protein</fullName>
    </submittedName>
</protein>
<name>A0A8D9LT23_BRACM</name>
<evidence type="ECO:0000313" key="3">
    <source>
        <dbReference type="Proteomes" id="UP000694005"/>
    </source>
</evidence>
<accession>A0A8D9LT23</accession>
<feature type="transmembrane region" description="Helical" evidence="1">
    <location>
        <begin position="6"/>
        <end position="25"/>
    </location>
</feature>
<dbReference type="Proteomes" id="UP000694005">
    <property type="component" value="Chromosome A03"/>
</dbReference>
<proteinExistence type="predicted"/>
<keyword evidence="1" id="KW-0812">Transmembrane</keyword>